<dbReference type="OrthoDB" id="124218at2759"/>
<sequence>MTLRSLRARTLSTTVNIAEYASMNNGVLAALDKGVTDLIIVDDSWLAIQQSMG</sequence>
<dbReference type="Proteomes" id="UP000251314">
    <property type="component" value="Unassembled WGS sequence"/>
</dbReference>
<dbReference type="Proteomes" id="UP000697107">
    <property type="component" value="Unassembled WGS sequence"/>
</dbReference>
<dbReference type="EMBL" id="RCMK01002211">
    <property type="protein sequence ID" value="KAG2883545.1"/>
    <property type="molecule type" value="Genomic_DNA"/>
</dbReference>
<reference evidence="1" key="2">
    <citation type="submission" date="2018-10" db="EMBL/GenBank/DDBJ databases">
        <title>Effector identification in a new, highly contiguous assembly of the strawberry crown rot pathogen Phytophthora cactorum.</title>
        <authorList>
            <person name="Armitage A.D."/>
            <person name="Nellist C.F."/>
            <person name="Bates H."/>
            <person name="Vickerstaff R.J."/>
            <person name="Harrison R.J."/>
        </authorList>
    </citation>
    <scope>NUCLEOTIDE SEQUENCE</scope>
    <source>
        <strain evidence="1">15-7</strain>
        <strain evidence="3">4032</strain>
        <strain evidence="2">4040</strain>
        <strain evidence="4">P415</strain>
        <strain evidence="5">P421</strain>
    </source>
</reference>
<dbReference type="Proteomes" id="UP000774804">
    <property type="component" value="Unassembled WGS sequence"/>
</dbReference>
<dbReference type="Proteomes" id="UP000735874">
    <property type="component" value="Unassembled WGS sequence"/>
</dbReference>
<comment type="caution">
    <text evidence="6">The sequence shown here is derived from an EMBL/GenBank/DDBJ whole genome shotgun (WGS) entry which is preliminary data.</text>
</comment>
<evidence type="ECO:0000313" key="3">
    <source>
        <dbReference type="EMBL" id="KAG2884990.1"/>
    </source>
</evidence>
<organism evidence="6 7">
    <name type="scientific">Phytophthora cactorum</name>
    <dbReference type="NCBI Taxonomy" id="29920"/>
    <lineage>
        <taxon>Eukaryota</taxon>
        <taxon>Sar</taxon>
        <taxon>Stramenopiles</taxon>
        <taxon>Oomycota</taxon>
        <taxon>Peronosporomycetes</taxon>
        <taxon>Peronosporales</taxon>
        <taxon>Peronosporaceae</taxon>
        <taxon>Phytophthora</taxon>
    </lineage>
</organism>
<reference evidence="6 7" key="1">
    <citation type="submission" date="2018-01" db="EMBL/GenBank/DDBJ databases">
        <title>Draft genome of the strawberry crown rot pathogen Phytophthora cactorum.</title>
        <authorList>
            <person name="Armitage A.D."/>
            <person name="Lysoe E."/>
            <person name="Nellist C.F."/>
            <person name="Harrison R.J."/>
            <person name="Brurberg M.B."/>
        </authorList>
    </citation>
    <scope>NUCLEOTIDE SEQUENCE [LARGE SCALE GENOMIC DNA]</scope>
    <source>
        <strain evidence="6 7">10300</strain>
    </source>
</reference>
<dbReference type="EMBL" id="RCMI01001447">
    <property type="protein sequence ID" value="KAG2884990.1"/>
    <property type="molecule type" value="Genomic_DNA"/>
</dbReference>
<evidence type="ECO:0000313" key="2">
    <source>
        <dbReference type="EMBL" id="KAG2883545.1"/>
    </source>
</evidence>
<evidence type="ECO:0000313" key="4">
    <source>
        <dbReference type="EMBL" id="KAG2983119.1"/>
    </source>
</evidence>
<accession>A0A329RBT0</accession>
<dbReference type="EMBL" id="RCMV01000775">
    <property type="protein sequence ID" value="KAG3213036.1"/>
    <property type="molecule type" value="Genomic_DNA"/>
</dbReference>
<evidence type="ECO:0000313" key="1">
    <source>
        <dbReference type="EMBL" id="KAG2806445.1"/>
    </source>
</evidence>
<dbReference type="Proteomes" id="UP000760860">
    <property type="component" value="Unassembled WGS sequence"/>
</dbReference>
<dbReference type="Proteomes" id="UP000736787">
    <property type="component" value="Unassembled WGS sequence"/>
</dbReference>
<name>A0A329RBT0_9STRA</name>
<dbReference type="VEuPathDB" id="FungiDB:PC110_g22838"/>
<keyword evidence="7" id="KW-1185">Reference proteome</keyword>
<protein>
    <recommendedName>
        <fullName evidence="8">RNase H type-1 domain-containing protein</fullName>
    </recommendedName>
</protein>
<dbReference type="EMBL" id="RCMG01002780">
    <property type="protein sequence ID" value="KAG2806445.1"/>
    <property type="molecule type" value="Genomic_DNA"/>
</dbReference>
<gene>
    <name evidence="6" type="ORF">PC110_g22838</name>
    <name evidence="1" type="ORF">PC113_g24137</name>
    <name evidence="3" type="ORF">PC115_g21142</name>
    <name evidence="2" type="ORF">PC117_g26003</name>
    <name evidence="4" type="ORF">PC118_g9623</name>
    <name evidence="5" type="ORF">PC129_g16015</name>
</gene>
<dbReference type="EMBL" id="RCML01000265">
    <property type="protein sequence ID" value="KAG2983119.1"/>
    <property type="molecule type" value="Genomic_DNA"/>
</dbReference>
<proteinExistence type="predicted"/>
<dbReference type="EMBL" id="MJFZ01002466">
    <property type="protein sequence ID" value="RAW20718.1"/>
    <property type="molecule type" value="Genomic_DNA"/>
</dbReference>
<dbReference type="AlphaFoldDB" id="A0A329RBT0"/>
<evidence type="ECO:0000313" key="6">
    <source>
        <dbReference type="EMBL" id="RAW20718.1"/>
    </source>
</evidence>
<evidence type="ECO:0000313" key="5">
    <source>
        <dbReference type="EMBL" id="KAG3213036.1"/>
    </source>
</evidence>
<evidence type="ECO:0008006" key="8">
    <source>
        <dbReference type="Google" id="ProtNLM"/>
    </source>
</evidence>
<evidence type="ECO:0000313" key="7">
    <source>
        <dbReference type="Proteomes" id="UP000251314"/>
    </source>
</evidence>